<evidence type="ECO:0000313" key="3">
    <source>
        <dbReference type="Proteomes" id="UP000015102"/>
    </source>
</evidence>
<keyword evidence="3" id="KW-1185">Reference proteome</keyword>
<dbReference type="STRING" id="36166.T1GPV5"/>
<protein>
    <recommendedName>
        <fullName evidence="1">DnaJ homologue subfamily C GRV2/DNAJC13 N-terminal domain-containing protein</fullName>
    </recommendedName>
</protein>
<dbReference type="AlphaFoldDB" id="T1GPV5"/>
<dbReference type="Pfam" id="PF19432">
    <property type="entry name" value="RME-8_N"/>
    <property type="match status" value="1"/>
</dbReference>
<dbReference type="PANTHER" id="PTHR36983:SF2">
    <property type="entry name" value="DNAJ HOMOLOG SUBFAMILY C MEMBER 13"/>
    <property type="match status" value="1"/>
</dbReference>
<dbReference type="InterPro" id="IPR044978">
    <property type="entry name" value="GRV2/DNAJC13"/>
</dbReference>
<evidence type="ECO:0000313" key="2">
    <source>
        <dbReference type="EnsemblMetazoa" id="MESCA005649-PA"/>
    </source>
</evidence>
<accession>T1GPV5</accession>
<dbReference type="PANTHER" id="PTHR36983">
    <property type="entry name" value="DNAJ HOMOLOG SUBFAMILY C MEMBER 13"/>
    <property type="match status" value="1"/>
</dbReference>
<dbReference type="GO" id="GO:0006898">
    <property type="term" value="P:receptor-mediated endocytosis"/>
    <property type="evidence" value="ECO:0007669"/>
    <property type="project" value="TreeGrafter"/>
</dbReference>
<dbReference type="GO" id="GO:0007032">
    <property type="term" value="P:endosome organization"/>
    <property type="evidence" value="ECO:0007669"/>
    <property type="project" value="InterPro"/>
</dbReference>
<dbReference type="EMBL" id="CAQQ02040069">
    <property type="status" value="NOT_ANNOTATED_CDS"/>
    <property type="molecule type" value="Genomic_DNA"/>
</dbReference>
<dbReference type="GO" id="GO:2000641">
    <property type="term" value="P:regulation of early endosome to late endosome transport"/>
    <property type="evidence" value="ECO:0007669"/>
    <property type="project" value="InterPro"/>
</dbReference>
<feature type="domain" description="DnaJ homologue subfamily C GRV2/DNAJC13 N-terminal" evidence="1">
    <location>
        <begin position="12"/>
        <end position="63"/>
    </location>
</feature>
<evidence type="ECO:0000259" key="1">
    <source>
        <dbReference type="Pfam" id="PF19432"/>
    </source>
</evidence>
<dbReference type="InterPro" id="IPR045802">
    <property type="entry name" value="GRV2/DNAJC13_N"/>
</dbReference>
<organism evidence="2 3">
    <name type="scientific">Megaselia scalaris</name>
    <name type="common">Humpbacked fly</name>
    <name type="synonym">Phora scalaris</name>
    <dbReference type="NCBI Taxonomy" id="36166"/>
    <lineage>
        <taxon>Eukaryota</taxon>
        <taxon>Metazoa</taxon>
        <taxon>Ecdysozoa</taxon>
        <taxon>Arthropoda</taxon>
        <taxon>Hexapoda</taxon>
        <taxon>Insecta</taxon>
        <taxon>Pterygota</taxon>
        <taxon>Neoptera</taxon>
        <taxon>Endopterygota</taxon>
        <taxon>Diptera</taxon>
        <taxon>Brachycera</taxon>
        <taxon>Muscomorpha</taxon>
        <taxon>Platypezoidea</taxon>
        <taxon>Phoridae</taxon>
        <taxon>Megaseliini</taxon>
        <taxon>Megaselia</taxon>
    </lineage>
</organism>
<name>T1GPV5_MEGSC</name>
<reference evidence="2" key="2">
    <citation type="submission" date="2015-06" db="UniProtKB">
        <authorList>
            <consortium name="EnsemblMetazoa"/>
        </authorList>
    </citation>
    <scope>IDENTIFICATION</scope>
</reference>
<sequence>MIPLKDNVDLECYLVTKHSWKGKYKRILSVGSAGISTYNPEKFEVTNRWSYSDIISIAPSKNSSAYKYHWSGISLPTVLEVTACSLNQLDPTSNQLLTSYYFKDIEGLIDG</sequence>
<dbReference type="Proteomes" id="UP000015102">
    <property type="component" value="Unassembled WGS sequence"/>
</dbReference>
<reference evidence="3" key="1">
    <citation type="submission" date="2013-02" db="EMBL/GenBank/DDBJ databases">
        <authorList>
            <person name="Hughes D."/>
        </authorList>
    </citation>
    <scope>NUCLEOTIDE SEQUENCE</scope>
    <source>
        <strain>Durham</strain>
        <strain evidence="3">NC isolate 2 -- Noor lab</strain>
    </source>
</reference>
<dbReference type="HOGENOM" id="CLU_2161256_0_0_1"/>
<dbReference type="GO" id="GO:0010008">
    <property type="term" value="C:endosome membrane"/>
    <property type="evidence" value="ECO:0007669"/>
    <property type="project" value="TreeGrafter"/>
</dbReference>
<proteinExistence type="predicted"/>
<dbReference type="EnsemblMetazoa" id="MESCA005649-RA">
    <property type="protein sequence ID" value="MESCA005649-PA"/>
    <property type="gene ID" value="MESCA005649"/>
</dbReference>